<dbReference type="Pfam" id="PF01906">
    <property type="entry name" value="YbjQ_1"/>
    <property type="match status" value="1"/>
</dbReference>
<evidence type="ECO:0000256" key="1">
    <source>
        <dbReference type="ARBA" id="ARBA00010751"/>
    </source>
</evidence>
<dbReference type="PANTHER" id="PTHR34068:SF1">
    <property type="entry name" value="UPF0145 PROTEIN YBJQ"/>
    <property type="match status" value="1"/>
</dbReference>
<gene>
    <name evidence="3" type="ORF">Q8W34_14505</name>
</gene>
<comment type="caution">
    <text evidence="3">The sequence shown here is derived from an EMBL/GenBank/DDBJ whole genome shotgun (WGS) entry which is preliminary data.</text>
</comment>
<name>A0ABT9FGE2_9GAMM</name>
<evidence type="ECO:0000313" key="3">
    <source>
        <dbReference type="EMBL" id="MDP2565855.1"/>
    </source>
</evidence>
<dbReference type="SUPFAM" id="SSF117782">
    <property type="entry name" value="YbjQ-like"/>
    <property type="match status" value="1"/>
</dbReference>
<dbReference type="Gene3D" id="3.30.110.70">
    <property type="entry name" value="Hypothetical protein apc22750. Chain B"/>
    <property type="match status" value="1"/>
</dbReference>
<protein>
    <recommendedName>
        <fullName evidence="2">UPF0145 protein Q8W34_14505</fullName>
    </recommendedName>
</protein>
<comment type="similarity">
    <text evidence="1 2">Belongs to the UPF0145 family.</text>
</comment>
<proteinExistence type="inferred from homology"/>
<dbReference type="HAMAP" id="MF_00338">
    <property type="entry name" value="UPF0145"/>
    <property type="match status" value="1"/>
</dbReference>
<dbReference type="RefSeq" id="WP_305472617.1">
    <property type="nucleotide sequence ID" value="NZ_JAUYVT010000014.1"/>
</dbReference>
<reference evidence="3" key="1">
    <citation type="submission" date="2023-07" db="EMBL/GenBank/DDBJ databases">
        <title>Genome content predicts the carbon catabolic preferences of heterotrophic bacteria.</title>
        <authorList>
            <person name="Gralka M."/>
        </authorList>
    </citation>
    <scope>NUCLEOTIDE SEQUENCE</scope>
    <source>
        <strain evidence="3">4G09</strain>
    </source>
</reference>
<evidence type="ECO:0000256" key="2">
    <source>
        <dbReference type="HAMAP-Rule" id="MF_00338"/>
    </source>
</evidence>
<accession>A0ABT9FGE2</accession>
<organism evidence="3 4">
    <name type="scientific">Pseudoalteromonas marina</name>
    <dbReference type="NCBI Taxonomy" id="267375"/>
    <lineage>
        <taxon>Bacteria</taxon>
        <taxon>Pseudomonadati</taxon>
        <taxon>Pseudomonadota</taxon>
        <taxon>Gammaproteobacteria</taxon>
        <taxon>Alteromonadales</taxon>
        <taxon>Pseudoalteromonadaceae</taxon>
        <taxon>Pseudoalteromonas</taxon>
    </lineage>
</organism>
<sequence>MKPQDVIVSGLDEIEGYKTRHVQIVQSSVVLGANFVKDFFAKISDVVGGRSSSYEKTCDEGIKQAIENLQGKAAKLGANAILKTTFEYNSIGEKNTMITIHAYGTAVVLSEKDK</sequence>
<keyword evidence="4" id="KW-1185">Reference proteome</keyword>
<evidence type="ECO:0000313" key="4">
    <source>
        <dbReference type="Proteomes" id="UP001177212"/>
    </source>
</evidence>
<dbReference type="EMBL" id="JAUYVT010000014">
    <property type="protein sequence ID" value="MDP2565855.1"/>
    <property type="molecule type" value="Genomic_DNA"/>
</dbReference>
<dbReference type="Proteomes" id="UP001177212">
    <property type="component" value="Unassembled WGS sequence"/>
</dbReference>
<dbReference type="PANTHER" id="PTHR34068">
    <property type="entry name" value="UPF0145 PROTEIN YBJQ"/>
    <property type="match status" value="1"/>
</dbReference>
<dbReference type="InterPro" id="IPR002765">
    <property type="entry name" value="UPF0145_YbjQ-like"/>
</dbReference>
<dbReference type="InterPro" id="IPR035439">
    <property type="entry name" value="UPF0145_dom_sf"/>
</dbReference>